<keyword evidence="3 7" id="KW-0812">Transmembrane</keyword>
<feature type="domain" description="Type II secretion system protein GspF" evidence="8">
    <location>
        <begin position="164"/>
        <end position="287"/>
    </location>
</feature>
<keyword evidence="6" id="KW-0175">Coiled coil</keyword>
<accession>A0A5M6ZIZ4</accession>
<gene>
    <name evidence="9" type="ORF">F1654_10135</name>
</gene>
<evidence type="ECO:0000256" key="3">
    <source>
        <dbReference type="ARBA" id="ARBA00022692"/>
    </source>
</evidence>
<dbReference type="PANTHER" id="PTHR35007">
    <property type="entry name" value="INTEGRAL MEMBRANE PROTEIN-RELATED"/>
    <property type="match status" value="1"/>
</dbReference>
<sequence length="330" mass="35217">MGGDAAFILAAVCAFVAVAAAGFALVPGDTGKARKSRMAVAVGEPVRRGARKVAALDSAAQKRKQIQETLKDLEDRQKAERKKSLTLKARLEQAGLKATPVQFWLASAALGAGGALAIMAAGLHILMALAVGFVAGLGLPRWVLGMMRKRRQAQFTSHFADALDIITRGIKSGLPLNECLKVIAREAESPVRQEFQLLVEGVQVGVELDEGLRRMMARMPLPELSFFMIVLVIQQKTGGNLSEALGNLSAVLRARKMMREKVAALSSEAKASAFIIGSLPPAVAGMVSVMSPSYMAPLFTTPIGQLLLMGGVMWMGIGIMVMRGMINFKM</sequence>
<dbReference type="RefSeq" id="WP_150023442.1">
    <property type="nucleotide sequence ID" value="NZ_VWOJ01000003.1"/>
</dbReference>
<dbReference type="Gene3D" id="1.20.81.30">
    <property type="entry name" value="Type II secretion system (T2SS), domain F"/>
    <property type="match status" value="1"/>
</dbReference>
<evidence type="ECO:0000256" key="1">
    <source>
        <dbReference type="ARBA" id="ARBA00004651"/>
    </source>
</evidence>
<dbReference type="InterPro" id="IPR042094">
    <property type="entry name" value="T2SS_GspF_sf"/>
</dbReference>
<dbReference type="Pfam" id="PF00482">
    <property type="entry name" value="T2SSF"/>
    <property type="match status" value="1"/>
</dbReference>
<feature type="coiled-coil region" evidence="6">
    <location>
        <begin position="56"/>
        <end position="83"/>
    </location>
</feature>
<dbReference type="GO" id="GO:0005886">
    <property type="term" value="C:plasma membrane"/>
    <property type="evidence" value="ECO:0007669"/>
    <property type="project" value="UniProtKB-SubCell"/>
</dbReference>
<evidence type="ECO:0000256" key="5">
    <source>
        <dbReference type="ARBA" id="ARBA00023136"/>
    </source>
</evidence>
<evidence type="ECO:0000313" key="10">
    <source>
        <dbReference type="Proteomes" id="UP000325122"/>
    </source>
</evidence>
<dbReference type="AlphaFoldDB" id="A0A5M6ZIZ4"/>
<comment type="subcellular location">
    <subcellularLocation>
        <location evidence="1">Cell membrane</location>
        <topology evidence="1">Multi-pass membrane protein</topology>
    </subcellularLocation>
</comment>
<keyword evidence="4 7" id="KW-1133">Transmembrane helix</keyword>
<feature type="transmembrane region" description="Helical" evidence="7">
    <location>
        <begin position="101"/>
        <end position="119"/>
    </location>
</feature>
<evidence type="ECO:0000259" key="8">
    <source>
        <dbReference type="Pfam" id="PF00482"/>
    </source>
</evidence>
<evidence type="ECO:0000256" key="2">
    <source>
        <dbReference type="ARBA" id="ARBA00022475"/>
    </source>
</evidence>
<name>A0A5M6ZIZ4_9PROT</name>
<proteinExistence type="predicted"/>
<evidence type="ECO:0000313" key="9">
    <source>
        <dbReference type="EMBL" id="KAA5802191.1"/>
    </source>
</evidence>
<evidence type="ECO:0000256" key="6">
    <source>
        <dbReference type="SAM" id="Coils"/>
    </source>
</evidence>
<dbReference type="InterPro" id="IPR018076">
    <property type="entry name" value="T2SS_GspF_dom"/>
</dbReference>
<feature type="transmembrane region" description="Helical" evidence="7">
    <location>
        <begin position="303"/>
        <end position="322"/>
    </location>
</feature>
<keyword evidence="10" id="KW-1185">Reference proteome</keyword>
<feature type="transmembrane region" description="Helical" evidence="7">
    <location>
        <begin position="262"/>
        <end position="283"/>
    </location>
</feature>
<dbReference type="Proteomes" id="UP000325122">
    <property type="component" value="Unassembled WGS sequence"/>
</dbReference>
<evidence type="ECO:0000256" key="7">
    <source>
        <dbReference type="SAM" id="Phobius"/>
    </source>
</evidence>
<organism evidence="9 10">
    <name type="scientific">Alkalicaulis satelles</name>
    <dbReference type="NCBI Taxonomy" id="2609175"/>
    <lineage>
        <taxon>Bacteria</taxon>
        <taxon>Pseudomonadati</taxon>
        <taxon>Pseudomonadota</taxon>
        <taxon>Alphaproteobacteria</taxon>
        <taxon>Maricaulales</taxon>
        <taxon>Maricaulaceae</taxon>
        <taxon>Alkalicaulis</taxon>
    </lineage>
</organism>
<dbReference type="PANTHER" id="PTHR35007:SF1">
    <property type="entry name" value="PILUS ASSEMBLY PROTEIN"/>
    <property type="match status" value="1"/>
</dbReference>
<reference evidence="9 10" key="1">
    <citation type="submission" date="2019-09" db="EMBL/GenBank/DDBJ databases">
        <authorList>
            <person name="Kevbrin V."/>
            <person name="Grouzdev D.S."/>
        </authorList>
    </citation>
    <scope>NUCLEOTIDE SEQUENCE [LARGE SCALE GENOMIC DNA]</scope>
    <source>
        <strain evidence="9 10">G-192</strain>
    </source>
</reference>
<protein>
    <submittedName>
        <fullName evidence="9">Type II secretion system F family protein</fullName>
    </submittedName>
</protein>
<feature type="transmembrane region" description="Helical" evidence="7">
    <location>
        <begin position="6"/>
        <end position="28"/>
    </location>
</feature>
<dbReference type="EMBL" id="VWOJ01000003">
    <property type="protein sequence ID" value="KAA5802191.1"/>
    <property type="molecule type" value="Genomic_DNA"/>
</dbReference>
<keyword evidence="5 7" id="KW-0472">Membrane</keyword>
<keyword evidence="2" id="KW-1003">Cell membrane</keyword>
<comment type="caution">
    <text evidence="9">The sequence shown here is derived from an EMBL/GenBank/DDBJ whole genome shotgun (WGS) entry which is preliminary data.</text>
</comment>
<feature type="transmembrane region" description="Helical" evidence="7">
    <location>
        <begin position="125"/>
        <end position="144"/>
    </location>
</feature>
<evidence type="ECO:0000256" key="4">
    <source>
        <dbReference type="ARBA" id="ARBA00022989"/>
    </source>
</evidence>